<dbReference type="AlphaFoldDB" id="A0A9W9XHD6"/>
<comment type="caution">
    <text evidence="2">The sequence shown here is derived from an EMBL/GenBank/DDBJ whole genome shotgun (WGS) entry which is preliminary data.</text>
</comment>
<dbReference type="PANTHER" id="PTHR38111">
    <property type="entry name" value="ZN(2)-C6 FUNGAL-TYPE DOMAIN-CONTAINING PROTEIN-RELATED"/>
    <property type="match status" value="1"/>
</dbReference>
<dbReference type="Proteomes" id="UP001148312">
    <property type="component" value="Unassembled WGS sequence"/>
</dbReference>
<keyword evidence="3" id="KW-1185">Reference proteome</keyword>
<evidence type="ECO:0000313" key="3">
    <source>
        <dbReference type="Proteomes" id="UP001148312"/>
    </source>
</evidence>
<evidence type="ECO:0000256" key="1">
    <source>
        <dbReference type="SAM" id="MobiDB-lite"/>
    </source>
</evidence>
<dbReference type="RefSeq" id="XP_056793442.1">
    <property type="nucleotide sequence ID" value="XM_056931411.1"/>
</dbReference>
<feature type="region of interest" description="Disordered" evidence="1">
    <location>
        <begin position="1"/>
        <end position="25"/>
    </location>
</feature>
<protein>
    <submittedName>
        <fullName evidence="2">Uncharacterized protein</fullName>
    </submittedName>
</protein>
<reference evidence="2" key="2">
    <citation type="journal article" date="2023" name="IMA Fungus">
        <title>Comparative genomic study of the Penicillium genus elucidates a diverse pangenome and 15 lateral gene transfer events.</title>
        <authorList>
            <person name="Petersen C."/>
            <person name="Sorensen T."/>
            <person name="Nielsen M.R."/>
            <person name="Sondergaard T.E."/>
            <person name="Sorensen J.L."/>
            <person name="Fitzpatrick D.A."/>
            <person name="Frisvad J.C."/>
            <person name="Nielsen K.L."/>
        </authorList>
    </citation>
    <scope>NUCLEOTIDE SEQUENCE</scope>
    <source>
        <strain evidence="2">IBT 30728</strain>
    </source>
</reference>
<proteinExistence type="predicted"/>
<reference evidence="2" key="1">
    <citation type="submission" date="2022-12" db="EMBL/GenBank/DDBJ databases">
        <authorList>
            <person name="Petersen C."/>
        </authorList>
    </citation>
    <scope>NUCLEOTIDE SEQUENCE</scope>
    <source>
        <strain evidence="2">IBT 30728</strain>
    </source>
</reference>
<dbReference type="InterPro" id="IPR053178">
    <property type="entry name" value="Osmoadaptation_assoc"/>
</dbReference>
<name>A0A9W9XHD6_9EURO</name>
<dbReference type="EMBL" id="JAPWDQ010000002">
    <property type="protein sequence ID" value="KAJ5493062.1"/>
    <property type="molecule type" value="Genomic_DNA"/>
</dbReference>
<accession>A0A9W9XHD6</accession>
<gene>
    <name evidence="2" type="ORF">N7539_001808</name>
</gene>
<sequence>MDEGPQLRQRYKKKNSDPGDLIPTESIDERISPSLVTKSVGKQQPVVFGSFVLSAFTRWFGLNRYRVQMPWTAYVAQHGGQSPAFDTAVLSINTMFLSHRHQNRALQQSSREAYTKALRLFSGRICDANMMKSTESVGITIILSLFEAYSRTNPDSWAHHASGTALLMEHRGPKAHLVGFDRCLYLSFRSFLVAEAFLRGRRCLFELPEWQAHIDQIRVEDMSTPKVDGPISLFIDLQDRIFKEVVKVPGLLVRARELHASDEPIQSRNSLSSQAYRISQALHTLSAHLRTAAASQSYEWCRGNGDSTAINKNDHSFIGPIPTTFPQEFANSVLRGVDQCQFILCLLLDYIEKESQGVPQIQPSNSSNANSIHRLPFRFVSKLASYQGPEDGAATGADGAEKCLPSPDKWLDLVAASMGLEAFDIVITG</sequence>
<organism evidence="2 3">
    <name type="scientific">Penicillium diatomitis</name>
    <dbReference type="NCBI Taxonomy" id="2819901"/>
    <lineage>
        <taxon>Eukaryota</taxon>
        <taxon>Fungi</taxon>
        <taxon>Dikarya</taxon>
        <taxon>Ascomycota</taxon>
        <taxon>Pezizomycotina</taxon>
        <taxon>Eurotiomycetes</taxon>
        <taxon>Eurotiomycetidae</taxon>
        <taxon>Eurotiales</taxon>
        <taxon>Aspergillaceae</taxon>
        <taxon>Penicillium</taxon>
    </lineage>
</organism>
<evidence type="ECO:0000313" key="2">
    <source>
        <dbReference type="EMBL" id="KAJ5493062.1"/>
    </source>
</evidence>
<dbReference type="GeneID" id="81621660"/>
<dbReference type="PANTHER" id="PTHR38111:SF5">
    <property type="entry name" value="TRANSCRIPTION FACTOR DOMAIN-CONTAINING PROTEIN"/>
    <property type="match status" value="1"/>
</dbReference>